<protein>
    <submittedName>
        <fullName evidence="6">Helix-turn-helix domain-containing protein</fullName>
    </submittedName>
</protein>
<feature type="domain" description="HTH cro/C1-type" evidence="5">
    <location>
        <begin position="11"/>
        <end position="65"/>
    </location>
</feature>
<dbReference type="PANTHER" id="PTHR40661">
    <property type="match status" value="1"/>
</dbReference>
<keyword evidence="1" id="KW-0805">Transcription regulation</keyword>
<evidence type="ECO:0000256" key="4">
    <source>
        <dbReference type="SAM" id="MobiDB-lite"/>
    </source>
</evidence>
<feature type="region of interest" description="Disordered" evidence="4">
    <location>
        <begin position="157"/>
        <end position="185"/>
    </location>
</feature>
<name>A0ABV7ADC4_9RHOB</name>
<dbReference type="InterPro" id="IPR010982">
    <property type="entry name" value="Lambda_DNA-bd_dom_sf"/>
</dbReference>
<evidence type="ECO:0000256" key="2">
    <source>
        <dbReference type="ARBA" id="ARBA00023125"/>
    </source>
</evidence>
<dbReference type="InterPro" id="IPR001387">
    <property type="entry name" value="Cro/C1-type_HTH"/>
</dbReference>
<evidence type="ECO:0000313" key="7">
    <source>
        <dbReference type="Proteomes" id="UP001595443"/>
    </source>
</evidence>
<reference evidence="7" key="1">
    <citation type="journal article" date="2019" name="Int. J. Syst. Evol. Microbiol.">
        <title>The Global Catalogue of Microorganisms (GCM) 10K type strain sequencing project: providing services to taxonomists for standard genome sequencing and annotation.</title>
        <authorList>
            <consortium name="The Broad Institute Genomics Platform"/>
            <consortium name="The Broad Institute Genome Sequencing Center for Infectious Disease"/>
            <person name="Wu L."/>
            <person name="Ma J."/>
        </authorList>
    </citation>
    <scope>NUCLEOTIDE SEQUENCE [LARGE SCALE GENOMIC DNA]</scope>
    <source>
        <strain evidence="7">KCTC 62192</strain>
    </source>
</reference>
<dbReference type="Pfam" id="PF13560">
    <property type="entry name" value="HTH_31"/>
    <property type="match status" value="1"/>
</dbReference>
<dbReference type="SUPFAM" id="SSF47413">
    <property type="entry name" value="lambda repressor-like DNA-binding domains"/>
    <property type="match status" value="1"/>
</dbReference>
<keyword evidence="2" id="KW-0238">DNA-binding</keyword>
<dbReference type="PROSITE" id="PS50943">
    <property type="entry name" value="HTH_CROC1"/>
    <property type="match status" value="1"/>
</dbReference>
<dbReference type="Proteomes" id="UP001595443">
    <property type="component" value="Unassembled WGS sequence"/>
</dbReference>
<dbReference type="PANTHER" id="PTHR40661:SF3">
    <property type="entry name" value="FELS-1 PROPHAGE TRANSCRIPTIONAL REGULATOR"/>
    <property type="match status" value="1"/>
</dbReference>
<dbReference type="SMART" id="SM00530">
    <property type="entry name" value="HTH_XRE"/>
    <property type="match status" value="1"/>
</dbReference>
<keyword evidence="3" id="KW-0804">Transcription</keyword>
<dbReference type="Gene3D" id="1.10.260.40">
    <property type="entry name" value="lambda repressor-like DNA-binding domains"/>
    <property type="match status" value="1"/>
</dbReference>
<evidence type="ECO:0000313" key="6">
    <source>
        <dbReference type="EMBL" id="MFC2967056.1"/>
    </source>
</evidence>
<dbReference type="PROSITE" id="PS00356">
    <property type="entry name" value="HTH_LACI_1"/>
    <property type="match status" value="1"/>
</dbReference>
<proteinExistence type="predicted"/>
<evidence type="ECO:0000259" key="5">
    <source>
        <dbReference type="PROSITE" id="PS50943"/>
    </source>
</evidence>
<comment type="caution">
    <text evidence="6">The sequence shown here is derived from an EMBL/GenBank/DDBJ whole genome shotgun (WGS) entry which is preliminary data.</text>
</comment>
<organism evidence="6 7">
    <name type="scientific">Acidimangrovimonas pyrenivorans</name>
    <dbReference type="NCBI Taxonomy" id="2030798"/>
    <lineage>
        <taxon>Bacteria</taxon>
        <taxon>Pseudomonadati</taxon>
        <taxon>Pseudomonadota</taxon>
        <taxon>Alphaproteobacteria</taxon>
        <taxon>Rhodobacterales</taxon>
        <taxon>Paracoccaceae</taxon>
        <taxon>Acidimangrovimonas</taxon>
    </lineage>
</organism>
<dbReference type="EMBL" id="JBHRSK010000003">
    <property type="protein sequence ID" value="MFC2967056.1"/>
    <property type="molecule type" value="Genomic_DNA"/>
</dbReference>
<evidence type="ECO:0000256" key="3">
    <source>
        <dbReference type="ARBA" id="ARBA00023163"/>
    </source>
</evidence>
<feature type="compositionally biased region" description="Basic residues" evidence="4">
    <location>
        <begin position="173"/>
        <end position="185"/>
    </location>
</feature>
<keyword evidence="7" id="KW-1185">Reference proteome</keyword>
<dbReference type="RefSeq" id="WP_377831686.1">
    <property type="nucleotide sequence ID" value="NZ_JBHRSK010000003.1"/>
</dbReference>
<gene>
    <name evidence="6" type="ORF">ACFOES_03025</name>
</gene>
<accession>A0ABV7ADC4</accession>
<evidence type="ECO:0000256" key="1">
    <source>
        <dbReference type="ARBA" id="ARBA00023015"/>
    </source>
</evidence>
<sequence>MFKELDISDRLRMLMTHEKMTVADVAAAAGVSKSAMEKYLAGPSSPRAIAIASLCTSLGVSVEWLLFGEGDDDRLKNRDLATRVVFQLLQDLKSPGPMRDQFEQSEPGSPEFNAFAFSLATERAEELGGKLGDSRQRALRAATAGLKDAAKLHQEKLDAQQAVPGGGKDALRRFRNQLRRSPRDK</sequence>